<name>A0A918VHY5_9GAMM</name>
<dbReference type="GO" id="GO:0003723">
    <property type="term" value="F:RNA binding"/>
    <property type="evidence" value="ECO:0007669"/>
    <property type="project" value="UniProtKB-KW"/>
</dbReference>
<comment type="caution">
    <text evidence="11">The sequence shown here is derived from an EMBL/GenBank/DDBJ whole genome shotgun (WGS) entry which is preliminary data.</text>
</comment>
<comment type="similarity">
    <text evidence="3 9">Belongs to the pseudouridine synthase RluA family.</text>
</comment>
<dbReference type="EMBL" id="BMXA01000001">
    <property type="protein sequence ID" value="GGZ99093.1"/>
    <property type="molecule type" value="Genomic_DNA"/>
</dbReference>
<dbReference type="InterPro" id="IPR006224">
    <property type="entry name" value="PsdUridine_synth_RluA-like_CS"/>
</dbReference>
<evidence type="ECO:0000256" key="5">
    <source>
        <dbReference type="ARBA" id="ARBA00022884"/>
    </source>
</evidence>
<evidence type="ECO:0000256" key="3">
    <source>
        <dbReference type="ARBA" id="ARBA00010876"/>
    </source>
</evidence>
<feature type="domain" description="RNA-binding S4" evidence="10">
    <location>
        <begin position="5"/>
        <end position="67"/>
    </location>
</feature>
<evidence type="ECO:0000256" key="7">
    <source>
        <dbReference type="PIRSR" id="PIRSR606225-1"/>
    </source>
</evidence>
<evidence type="ECO:0000256" key="1">
    <source>
        <dbReference type="ARBA" id="ARBA00000381"/>
    </source>
</evidence>
<dbReference type="Proteomes" id="UP000614811">
    <property type="component" value="Unassembled WGS sequence"/>
</dbReference>
<comment type="catalytic activity">
    <reaction evidence="9">
        <text>a uridine in RNA = a pseudouridine in RNA</text>
        <dbReference type="Rhea" id="RHEA:48348"/>
        <dbReference type="Rhea" id="RHEA-COMP:12068"/>
        <dbReference type="Rhea" id="RHEA-COMP:12069"/>
        <dbReference type="ChEBI" id="CHEBI:65314"/>
        <dbReference type="ChEBI" id="CHEBI:65315"/>
    </reaction>
</comment>
<dbReference type="InterPro" id="IPR002942">
    <property type="entry name" value="S4_RNA-bd"/>
</dbReference>
<dbReference type="InterPro" id="IPR020103">
    <property type="entry name" value="PsdUridine_synth_cat_dom_sf"/>
</dbReference>
<evidence type="ECO:0000256" key="4">
    <source>
        <dbReference type="ARBA" id="ARBA00022552"/>
    </source>
</evidence>
<dbReference type="InterPro" id="IPR050188">
    <property type="entry name" value="RluA_PseudoU_synthase"/>
</dbReference>
<dbReference type="CDD" id="cd00165">
    <property type="entry name" value="S4"/>
    <property type="match status" value="1"/>
</dbReference>
<dbReference type="SUPFAM" id="SSF55120">
    <property type="entry name" value="Pseudouridine synthase"/>
    <property type="match status" value="1"/>
</dbReference>
<evidence type="ECO:0000259" key="10">
    <source>
        <dbReference type="SMART" id="SM00363"/>
    </source>
</evidence>
<evidence type="ECO:0000313" key="12">
    <source>
        <dbReference type="Proteomes" id="UP000614811"/>
    </source>
</evidence>
<dbReference type="SUPFAM" id="SSF55174">
    <property type="entry name" value="Alpha-L RNA-binding motif"/>
    <property type="match status" value="1"/>
</dbReference>
<feature type="active site" evidence="7">
    <location>
        <position position="127"/>
    </location>
</feature>
<gene>
    <name evidence="11" type="primary">rluC</name>
    <name evidence="11" type="ORF">GCM10008090_04560</name>
</gene>
<protein>
    <recommendedName>
        <fullName evidence="9">Pseudouridine synthase</fullName>
        <ecNumber evidence="9">5.4.99.-</ecNumber>
    </recommendedName>
</protein>
<dbReference type="CDD" id="cd02869">
    <property type="entry name" value="PseudoU_synth_RluA_like"/>
    <property type="match status" value="1"/>
</dbReference>
<dbReference type="AlphaFoldDB" id="A0A918VHY5"/>
<evidence type="ECO:0000256" key="8">
    <source>
        <dbReference type="PROSITE-ProRule" id="PRU00182"/>
    </source>
</evidence>
<comment type="catalytic activity">
    <reaction evidence="1">
        <text>uridine(955/2504/2580) in 23S rRNA = pseudouridine(955/2504/2580) in 23S rRNA</text>
        <dbReference type="Rhea" id="RHEA:42528"/>
        <dbReference type="Rhea" id="RHEA-COMP:10099"/>
        <dbReference type="Rhea" id="RHEA-COMP:10100"/>
        <dbReference type="ChEBI" id="CHEBI:65314"/>
        <dbReference type="ChEBI" id="CHEBI:65315"/>
        <dbReference type="EC" id="5.4.99.24"/>
    </reaction>
</comment>
<dbReference type="Pfam" id="PF00849">
    <property type="entry name" value="PseudoU_synth_2"/>
    <property type="match status" value="1"/>
</dbReference>
<evidence type="ECO:0000256" key="9">
    <source>
        <dbReference type="RuleBase" id="RU362028"/>
    </source>
</evidence>
<dbReference type="Gene3D" id="3.10.290.10">
    <property type="entry name" value="RNA-binding S4 domain"/>
    <property type="match status" value="1"/>
</dbReference>
<sequence length="306" mass="34390">MHAGQRVDNFLFTHLKGVPKTHIYRIIRKGEVRVNKGRVKQTTKLKVGDQVRIPPIRLAERTAANIDATRYEFLKRATLFEDDALLIINKPSGMAVHAGSGIQIGLIEALRAVRQDLRYLELVHRLDRATSGCLVLAKKASVLKALHEDFKNNSLTTGRLDKRYYTLVKGRWRHGERNVVKPLNTEARQHGERVVIVDAQGKYARSIMRPVSVSDLASLVEVKLLTGRTHQVRVHALSEGHPIAGDPKYGDLEFNKSMKAFGLSRLFLHAVSLRFRHPITDAELQVEAPLSDDLNAVLTQLTLSLN</sequence>
<keyword evidence="6 9" id="KW-0413">Isomerase</keyword>
<dbReference type="InterPro" id="IPR006225">
    <property type="entry name" value="PsdUridine_synth_RluC/D"/>
</dbReference>
<evidence type="ECO:0000256" key="2">
    <source>
        <dbReference type="ARBA" id="ARBA00002876"/>
    </source>
</evidence>
<reference evidence="11" key="2">
    <citation type="submission" date="2020-09" db="EMBL/GenBank/DDBJ databases">
        <authorList>
            <person name="Sun Q."/>
            <person name="Kim S."/>
        </authorList>
    </citation>
    <scope>NUCLEOTIDE SEQUENCE</scope>
    <source>
        <strain evidence="11">KCTC 12711</strain>
    </source>
</reference>
<accession>A0A918VHY5</accession>
<dbReference type="NCBIfam" id="TIGR00005">
    <property type="entry name" value="rluA_subfam"/>
    <property type="match status" value="1"/>
</dbReference>
<keyword evidence="12" id="KW-1185">Reference proteome</keyword>
<dbReference type="GO" id="GO:0000455">
    <property type="term" value="P:enzyme-directed rRNA pseudouridine synthesis"/>
    <property type="evidence" value="ECO:0007669"/>
    <property type="project" value="TreeGrafter"/>
</dbReference>
<dbReference type="SMART" id="SM00363">
    <property type="entry name" value="S4"/>
    <property type="match status" value="1"/>
</dbReference>
<proteinExistence type="inferred from homology"/>
<dbReference type="InterPro" id="IPR006145">
    <property type="entry name" value="PsdUridine_synth_RsuA/RluA"/>
</dbReference>
<dbReference type="PANTHER" id="PTHR21600">
    <property type="entry name" value="MITOCHONDRIAL RNA PSEUDOURIDINE SYNTHASE"/>
    <property type="match status" value="1"/>
</dbReference>
<reference evidence="11" key="1">
    <citation type="journal article" date="2014" name="Int. J. Syst. Evol. Microbiol.">
        <title>Complete genome sequence of Corynebacterium casei LMG S-19264T (=DSM 44701T), isolated from a smear-ripened cheese.</title>
        <authorList>
            <consortium name="US DOE Joint Genome Institute (JGI-PGF)"/>
            <person name="Walter F."/>
            <person name="Albersmeier A."/>
            <person name="Kalinowski J."/>
            <person name="Ruckert C."/>
        </authorList>
    </citation>
    <scope>NUCLEOTIDE SEQUENCE</scope>
    <source>
        <strain evidence="11">KCTC 12711</strain>
    </source>
</reference>
<dbReference type="Pfam" id="PF01479">
    <property type="entry name" value="S4"/>
    <property type="match status" value="1"/>
</dbReference>
<dbReference type="PANTHER" id="PTHR21600:SF92">
    <property type="entry name" value="RIBOSOMAL LARGE SUBUNIT PSEUDOURIDINE SYNTHASE C"/>
    <property type="match status" value="1"/>
</dbReference>
<dbReference type="InterPro" id="IPR036986">
    <property type="entry name" value="S4_RNA-bd_sf"/>
</dbReference>
<dbReference type="EC" id="5.4.99.-" evidence="9"/>
<dbReference type="GO" id="GO:0160141">
    <property type="term" value="F:23S rRNA pseudouridine(955/2504/2580) synthase activity"/>
    <property type="evidence" value="ECO:0007669"/>
    <property type="project" value="UniProtKB-EC"/>
</dbReference>
<organism evidence="11 12">
    <name type="scientific">Arenicella chitinivorans</name>
    <dbReference type="NCBI Taxonomy" id="1329800"/>
    <lineage>
        <taxon>Bacteria</taxon>
        <taxon>Pseudomonadati</taxon>
        <taxon>Pseudomonadota</taxon>
        <taxon>Gammaproteobacteria</taxon>
        <taxon>Arenicellales</taxon>
        <taxon>Arenicellaceae</taxon>
        <taxon>Arenicella</taxon>
    </lineage>
</organism>
<dbReference type="Gene3D" id="3.30.2350.10">
    <property type="entry name" value="Pseudouridine synthase"/>
    <property type="match status" value="1"/>
</dbReference>
<evidence type="ECO:0000313" key="11">
    <source>
        <dbReference type="EMBL" id="GGZ99093.1"/>
    </source>
</evidence>
<dbReference type="PROSITE" id="PS50889">
    <property type="entry name" value="S4"/>
    <property type="match status" value="1"/>
</dbReference>
<keyword evidence="4" id="KW-0698">rRNA processing</keyword>
<evidence type="ECO:0000256" key="6">
    <source>
        <dbReference type="ARBA" id="ARBA00023235"/>
    </source>
</evidence>
<dbReference type="PROSITE" id="PS01129">
    <property type="entry name" value="PSI_RLU"/>
    <property type="match status" value="1"/>
</dbReference>
<comment type="function">
    <text evidence="2">Responsible for synthesis of pseudouridine from uracil at positions 955, 2504 and 2580 in 23S ribosomal RNA.</text>
</comment>
<keyword evidence="5 8" id="KW-0694">RNA-binding</keyword>